<dbReference type="GO" id="GO:0032543">
    <property type="term" value="P:mitochondrial translation"/>
    <property type="evidence" value="ECO:0007669"/>
    <property type="project" value="InterPro"/>
</dbReference>
<evidence type="ECO:0000256" key="3">
    <source>
        <dbReference type="ARBA" id="ARBA00022946"/>
    </source>
</evidence>
<evidence type="ECO:0000256" key="5">
    <source>
        <dbReference type="ARBA" id="ARBA00023128"/>
    </source>
</evidence>
<sequence length="125" mass="14439">MALLMGRSIRVLGYGIATGQKSFISTSGSCMIKWRYEQDIEPNPNRYGPLTQKPDYSFVDGRPVPIGVKAYKRMKLQEKLCERIVTLSGEIDFAIDRYNKKKEEEEMFKKHMIESKLKSKGDKLQ</sequence>
<keyword evidence="4" id="KW-0689">Ribosomal protein</keyword>
<evidence type="ECO:0000256" key="7">
    <source>
        <dbReference type="ARBA" id="ARBA00035181"/>
    </source>
</evidence>
<keyword evidence="6" id="KW-0687">Ribonucleoprotein</keyword>
<evidence type="ECO:0000313" key="9">
    <source>
        <dbReference type="EMBL" id="KAL0271307.1"/>
    </source>
</evidence>
<evidence type="ECO:0000256" key="1">
    <source>
        <dbReference type="ARBA" id="ARBA00004173"/>
    </source>
</evidence>
<comment type="caution">
    <text evidence="9">The sequence shown here is derived from an EMBL/GenBank/DDBJ whole genome shotgun (WGS) entry which is preliminary data.</text>
</comment>
<evidence type="ECO:0000256" key="8">
    <source>
        <dbReference type="ARBA" id="ARBA00035425"/>
    </source>
</evidence>
<dbReference type="PANTHER" id="PTHR34090:SF1">
    <property type="entry name" value="LARGE RIBOSOMAL SUBUNIT PROTEIN ML52"/>
    <property type="match status" value="1"/>
</dbReference>
<gene>
    <name evidence="9" type="ORF">PYX00_008440</name>
</gene>
<accession>A0AAW2HNJ7</accession>
<dbReference type="AlphaFoldDB" id="A0AAW2HNJ7"/>
<dbReference type="EMBL" id="JARGDH010000004">
    <property type="protein sequence ID" value="KAL0271307.1"/>
    <property type="molecule type" value="Genomic_DNA"/>
</dbReference>
<organism evidence="9">
    <name type="scientific">Menopon gallinae</name>
    <name type="common">poultry shaft louse</name>
    <dbReference type="NCBI Taxonomy" id="328185"/>
    <lineage>
        <taxon>Eukaryota</taxon>
        <taxon>Metazoa</taxon>
        <taxon>Ecdysozoa</taxon>
        <taxon>Arthropoda</taxon>
        <taxon>Hexapoda</taxon>
        <taxon>Insecta</taxon>
        <taxon>Pterygota</taxon>
        <taxon>Neoptera</taxon>
        <taxon>Paraneoptera</taxon>
        <taxon>Psocodea</taxon>
        <taxon>Troctomorpha</taxon>
        <taxon>Phthiraptera</taxon>
        <taxon>Amblycera</taxon>
        <taxon>Menoponidae</taxon>
        <taxon>Menopon</taxon>
    </lineage>
</organism>
<dbReference type="GO" id="GO:0005762">
    <property type="term" value="C:mitochondrial large ribosomal subunit"/>
    <property type="evidence" value="ECO:0007669"/>
    <property type="project" value="InterPro"/>
</dbReference>
<evidence type="ECO:0000256" key="2">
    <source>
        <dbReference type="ARBA" id="ARBA00007232"/>
    </source>
</evidence>
<name>A0AAW2HNJ7_9NEOP</name>
<proteinExistence type="inferred from homology"/>
<dbReference type="PANTHER" id="PTHR34090">
    <property type="entry name" value="39S RIBOSOMAL PROTEIN L52, MITOCHONDRIAL"/>
    <property type="match status" value="1"/>
</dbReference>
<comment type="similarity">
    <text evidence="2">Belongs to the mitochondrion-specific ribosomal protein mL52 family.</text>
</comment>
<dbReference type="Pfam" id="PF18699">
    <property type="entry name" value="MRPL52"/>
    <property type="match status" value="1"/>
</dbReference>
<protein>
    <recommendedName>
        <fullName evidence="7">Large ribosomal subunit protein mL52</fullName>
    </recommendedName>
    <alternativeName>
        <fullName evidence="8">39S ribosomal protein L52, mitochondrial</fullName>
    </alternativeName>
</protein>
<evidence type="ECO:0000256" key="4">
    <source>
        <dbReference type="ARBA" id="ARBA00022980"/>
    </source>
</evidence>
<keyword evidence="3" id="KW-0809">Transit peptide</keyword>
<dbReference type="GO" id="GO:0003735">
    <property type="term" value="F:structural constituent of ribosome"/>
    <property type="evidence" value="ECO:0007669"/>
    <property type="project" value="InterPro"/>
</dbReference>
<evidence type="ECO:0000256" key="6">
    <source>
        <dbReference type="ARBA" id="ARBA00023274"/>
    </source>
</evidence>
<reference evidence="9" key="1">
    <citation type="journal article" date="2024" name="Gigascience">
        <title>Chromosome-level genome of the poultry shaft louse Menopon gallinae provides insight into the host-switching and adaptive evolution of parasitic lice.</title>
        <authorList>
            <person name="Xu Y."/>
            <person name="Ma L."/>
            <person name="Liu S."/>
            <person name="Liang Y."/>
            <person name="Liu Q."/>
            <person name="He Z."/>
            <person name="Tian L."/>
            <person name="Duan Y."/>
            <person name="Cai W."/>
            <person name="Li H."/>
            <person name="Song F."/>
        </authorList>
    </citation>
    <scope>NUCLEOTIDE SEQUENCE</scope>
    <source>
        <strain evidence="9">Cailab_2023a</strain>
    </source>
</reference>
<dbReference type="InterPro" id="IPR034596">
    <property type="entry name" value="Ribosomal_mL52"/>
</dbReference>
<comment type="subcellular location">
    <subcellularLocation>
        <location evidence="1">Mitochondrion</location>
    </subcellularLocation>
</comment>
<keyword evidence="5" id="KW-0496">Mitochondrion</keyword>